<dbReference type="RefSeq" id="WP_125567391.1">
    <property type="nucleotide sequence ID" value="NZ_AP019307.1"/>
</dbReference>
<dbReference type="InterPro" id="IPR008928">
    <property type="entry name" value="6-hairpin_glycosidase_sf"/>
</dbReference>
<dbReference type="InterPro" id="IPR052043">
    <property type="entry name" value="PolySaccharide_Degr_Enz"/>
</dbReference>
<sequence>MASEDTDNARLADPPLPPVGDEALTRESLAATADRVAAATWRLGLPRWFWGEGVCLTGLVQAGLVYRGDIPREVIEWFETQIASDPLATLDHVNEVAPGAAAADLGDPTHTPVLEALLAWTRNPDQPRAANGAIEHWPGGVWADTMYMVGRFMLRFGVRTGDAALVRAGVREVLAQTEILQAENGLFVHGAHRGDVIPCYWGRANAWAALALVETLEALDEMGITRLPIPEFALRRQLAALVEVQPWHGVWDVLVDGNVETRGILETSATAGIGAALLRAGRLLDEPTFTDAGWAALRGVLAYEQDGLLTRVSAGTVLQLVPFGYSVIRDDRPQLWGQGLLLTALAAAGRHPAEP</sequence>
<dbReference type="PANTHER" id="PTHR33886">
    <property type="entry name" value="UNSATURATED RHAMNOGALACTURONAN HYDROLASE (EUROFUNG)"/>
    <property type="match status" value="1"/>
</dbReference>
<evidence type="ECO:0000256" key="2">
    <source>
        <dbReference type="SAM" id="MobiDB-lite"/>
    </source>
</evidence>
<reference evidence="3 4" key="1">
    <citation type="submission" date="2018-11" db="EMBL/GenBank/DDBJ databases">
        <title>Complete genome sequence of Nocardioides baekrokdamisoli strain KCTC 39748.</title>
        <authorList>
            <person name="Kang S.W."/>
            <person name="Lee K.C."/>
            <person name="Kim K.K."/>
            <person name="Kim J.S."/>
            <person name="Kim D.S."/>
            <person name="Ko S.H."/>
            <person name="Yang S.H."/>
            <person name="Shin Y.K."/>
            <person name="Lee J.S."/>
        </authorList>
    </citation>
    <scope>NUCLEOTIDE SEQUENCE [LARGE SCALE GENOMIC DNA]</scope>
    <source>
        <strain evidence="3 4">KCTC 39748</strain>
    </source>
</reference>
<dbReference type="GO" id="GO:0016787">
    <property type="term" value="F:hydrolase activity"/>
    <property type="evidence" value="ECO:0007669"/>
    <property type="project" value="UniProtKB-KW"/>
</dbReference>
<keyword evidence="1 3" id="KW-0378">Hydrolase</keyword>
<evidence type="ECO:0000256" key="1">
    <source>
        <dbReference type="ARBA" id="ARBA00022801"/>
    </source>
</evidence>
<name>A0A3G9IEP9_9ACTN</name>
<dbReference type="InterPro" id="IPR010905">
    <property type="entry name" value="Glyco_hydro_88"/>
</dbReference>
<keyword evidence="4" id="KW-1185">Reference proteome</keyword>
<dbReference type="SUPFAM" id="SSF48208">
    <property type="entry name" value="Six-hairpin glycosidases"/>
    <property type="match status" value="1"/>
</dbReference>
<evidence type="ECO:0000313" key="4">
    <source>
        <dbReference type="Proteomes" id="UP000271573"/>
    </source>
</evidence>
<proteinExistence type="predicted"/>
<dbReference type="Proteomes" id="UP000271573">
    <property type="component" value="Chromosome"/>
</dbReference>
<dbReference type="PANTHER" id="PTHR33886:SF8">
    <property type="entry name" value="UNSATURATED RHAMNOGALACTURONAN HYDROLASE (EUROFUNG)"/>
    <property type="match status" value="1"/>
</dbReference>
<dbReference type="Pfam" id="PF07470">
    <property type="entry name" value="Glyco_hydro_88"/>
    <property type="match status" value="1"/>
</dbReference>
<gene>
    <name evidence="3" type="primary">yesR</name>
    <name evidence="3" type="ORF">Back2_10490</name>
</gene>
<dbReference type="KEGG" id="nbe:Back2_10490"/>
<dbReference type="InterPro" id="IPR012341">
    <property type="entry name" value="6hp_glycosidase-like_sf"/>
</dbReference>
<organism evidence="3 4">
    <name type="scientific">Nocardioides baekrokdamisoli</name>
    <dbReference type="NCBI Taxonomy" id="1804624"/>
    <lineage>
        <taxon>Bacteria</taxon>
        <taxon>Bacillati</taxon>
        <taxon>Actinomycetota</taxon>
        <taxon>Actinomycetes</taxon>
        <taxon>Propionibacteriales</taxon>
        <taxon>Nocardioidaceae</taxon>
        <taxon>Nocardioides</taxon>
    </lineage>
</organism>
<dbReference type="Gene3D" id="1.50.10.10">
    <property type="match status" value="1"/>
</dbReference>
<protein>
    <submittedName>
        <fullName evidence="3">Unsaturated rhamnogalacturonyl hydrolase YesR</fullName>
    </submittedName>
</protein>
<dbReference type="GO" id="GO:0005975">
    <property type="term" value="P:carbohydrate metabolic process"/>
    <property type="evidence" value="ECO:0007669"/>
    <property type="project" value="InterPro"/>
</dbReference>
<dbReference type="AlphaFoldDB" id="A0A3G9IEP9"/>
<accession>A0A3G9IEP9</accession>
<dbReference type="OrthoDB" id="9812931at2"/>
<feature type="region of interest" description="Disordered" evidence="2">
    <location>
        <begin position="1"/>
        <end position="20"/>
    </location>
</feature>
<dbReference type="EMBL" id="AP019307">
    <property type="protein sequence ID" value="BBH16762.1"/>
    <property type="molecule type" value="Genomic_DNA"/>
</dbReference>
<evidence type="ECO:0000313" key="3">
    <source>
        <dbReference type="EMBL" id="BBH16762.1"/>
    </source>
</evidence>